<dbReference type="HAMAP" id="MF_00114">
    <property type="entry name" value="DeoC_type1"/>
    <property type="match status" value="1"/>
</dbReference>
<dbReference type="Pfam" id="PF01791">
    <property type="entry name" value="DeoC"/>
    <property type="match status" value="1"/>
</dbReference>
<dbReference type="InterPro" id="IPR028581">
    <property type="entry name" value="DeoC_typeI"/>
</dbReference>
<dbReference type="InterPro" id="IPR013785">
    <property type="entry name" value="Aldolase_TIM"/>
</dbReference>
<sequence>MSELVEKLSVKDLAAMIDHTLLKPDADVKLLDKYIEDTRRYGFKLLMIPLSLVDRVLELAGRTMEIGVVVGFPLGNTSTRTKVAEAIDAAEHGVSEIDMVMNINMFKSRNYEYVKRDIRSVVEAVKPKGVKAVKVIIETGLLSDEEKKTATQLVAESGADYVKTCTGFLGSVATVHDVSLLYKASSGRISVKASGGIRRGLDALAMIAAGASRIGTSSGDRVIEDFISLKEEM</sequence>
<comment type="pathway">
    <text evidence="6">Carbohydrate degradation; 2-deoxy-D-ribose 1-phosphate degradation; D-glyceraldehyde 3-phosphate and acetaldehyde from 2-deoxy-alpha-D-ribose 1-phosphate: step 2/2.</text>
</comment>
<gene>
    <name evidence="6" type="primary">deoC</name>
    <name evidence="7" type="ordered locus">Desmu_0683</name>
</gene>
<organism evidence="7 8">
    <name type="scientific">Desulfurococcus mucosus (strain ATCC 35584 / DSM 2162 / JCM 9187 / O7/1)</name>
    <dbReference type="NCBI Taxonomy" id="765177"/>
    <lineage>
        <taxon>Archaea</taxon>
        <taxon>Thermoproteota</taxon>
        <taxon>Thermoprotei</taxon>
        <taxon>Desulfurococcales</taxon>
        <taxon>Desulfurococcaceae</taxon>
        <taxon>Desulfurococcus</taxon>
    </lineage>
</organism>
<dbReference type="GO" id="GO:0009264">
    <property type="term" value="P:deoxyribonucleotide catabolic process"/>
    <property type="evidence" value="ECO:0007669"/>
    <property type="project" value="UniProtKB-UniRule"/>
</dbReference>
<dbReference type="GO" id="GO:0006018">
    <property type="term" value="P:2-deoxyribose 1-phosphate catabolic process"/>
    <property type="evidence" value="ECO:0007669"/>
    <property type="project" value="UniProtKB-UniRule"/>
</dbReference>
<evidence type="ECO:0000256" key="1">
    <source>
        <dbReference type="ARBA" id="ARBA00010936"/>
    </source>
</evidence>
<dbReference type="GO" id="GO:0004139">
    <property type="term" value="F:deoxyribose-phosphate aldolase activity"/>
    <property type="evidence" value="ECO:0007669"/>
    <property type="project" value="UniProtKB-UniRule"/>
</dbReference>
<keyword evidence="2 6" id="KW-0963">Cytoplasm</keyword>
<dbReference type="RefSeq" id="WP_013562212.1">
    <property type="nucleotide sequence ID" value="NC_014961.1"/>
</dbReference>
<name>E8R914_DESM0</name>
<dbReference type="SUPFAM" id="SSF51569">
    <property type="entry name" value="Aldolase"/>
    <property type="match status" value="1"/>
</dbReference>
<dbReference type="InterPro" id="IPR011343">
    <property type="entry name" value="DeoC"/>
</dbReference>
<feature type="active site" description="Proton donor/acceptor" evidence="6">
    <location>
        <position position="192"/>
    </location>
</feature>
<comment type="subcellular location">
    <subcellularLocation>
        <location evidence="6">Cytoplasm</location>
    </subcellularLocation>
</comment>
<evidence type="ECO:0000313" key="8">
    <source>
        <dbReference type="Proteomes" id="UP000001068"/>
    </source>
</evidence>
<dbReference type="CDD" id="cd00959">
    <property type="entry name" value="DeoC"/>
    <property type="match status" value="1"/>
</dbReference>
<dbReference type="PIRSF" id="PIRSF001357">
    <property type="entry name" value="DeoC"/>
    <property type="match status" value="1"/>
</dbReference>
<evidence type="ECO:0000256" key="2">
    <source>
        <dbReference type="ARBA" id="ARBA00022490"/>
    </source>
</evidence>
<feature type="active site" description="Proton donor/acceptor" evidence="6">
    <location>
        <position position="98"/>
    </location>
</feature>
<dbReference type="Gene3D" id="3.20.20.70">
    <property type="entry name" value="Aldolase class I"/>
    <property type="match status" value="1"/>
</dbReference>
<dbReference type="EMBL" id="CP002363">
    <property type="protein sequence ID" value="ADV64990.1"/>
    <property type="molecule type" value="Genomic_DNA"/>
</dbReference>
<dbReference type="GO" id="GO:0016052">
    <property type="term" value="P:carbohydrate catabolic process"/>
    <property type="evidence" value="ECO:0007669"/>
    <property type="project" value="TreeGrafter"/>
</dbReference>
<dbReference type="AlphaFoldDB" id="E8R914"/>
<dbReference type="FunFam" id="3.20.20.70:FF:000044">
    <property type="entry name" value="Deoxyribose-phosphate aldolase"/>
    <property type="match status" value="1"/>
</dbReference>
<comment type="function">
    <text evidence="6">Catalyzes a reversible aldol reaction between acetaldehyde and D-glyceraldehyde 3-phosphate to generate 2-deoxy-D-ribose 5-phosphate.</text>
</comment>
<keyword evidence="4 6" id="KW-0704">Schiff base</keyword>
<dbReference type="GO" id="GO:0005737">
    <property type="term" value="C:cytoplasm"/>
    <property type="evidence" value="ECO:0007669"/>
    <property type="project" value="UniProtKB-SubCell"/>
</dbReference>
<dbReference type="PANTHER" id="PTHR10889">
    <property type="entry name" value="DEOXYRIBOSE-PHOSPHATE ALDOLASE"/>
    <property type="match status" value="1"/>
</dbReference>
<dbReference type="GeneID" id="10153377"/>
<proteinExistence type="inferred from homology"/>
<feature type="active site" description="Schiff-base intermediate with acetaldehyde" evidence="6">
    <location>
        <position position="163"/>
    </location>
</feature>
<dbReference type="NCBIfam" id="TIGR00126">
    <property type="entry name" value="deoC"/>
    <property type="match status" value="1"/>
</dbReference>
<dbReference type="STRING" id="765177.Desmu_0683"/>
<dbReference type="EC" id="4.1.2.4" evidence="6"/>
<reference evidence="7 8" key="2">
    <citation type="journal article" date="2011" name="Stand. Genomic Sci.">
        <title>Complete genome sequence of Desulfurococcus mucosus type strain (O7/1).</title>
        <authorList>
            <person name="Wirth R."/>
            <person name="Chertkov O."/>
            <person name="Held B."/>
            <person name="Lapidus A."/>
            <person name="Nolan M."/>
            <person name="Lucas S."/>
            <person name="Hammon N."/>
            <person name="Deshpande S."/>
            <person name="Cheng J.F."/>
            <person name="Tapia R."/>
            <person name="Han C."/>
            <person name="Goodwin L."/>
            <person name="Pitluck S."/>
            <person name="Liolios K."/>
            <person name="Ioanna P."/>
            <person name="Ivanova N."/>
            <person name="Mavromatis K."/>
            <person name="Mikhailova N."/>
            <person name="Pati A."/>
            <person name="Chen A."/>
            <person name="Palaniappan K."/>
            <person name="Land M."/>
            <person name="Hauser L."/>
            <person name="Chang Y.J."/>
            <person name="Jeffries C.D."/>
            <person name="Bilek Y."/>
            <person name="Hader T."/>
            <person name="Rohde M."/>
            <person name="Spring S."/>
            <person name="Sikorski J."/>
            <person name="Goker M."/>
            <person name="Woyke T."/>
            <person name="Bristow J."/>
            <person name="Eisen J.A."/>
            <person name="Markowitz V."/>
            <person name="Hugenholtz P."/>
            <person name="Kyrpides N.C."/>
            <person name="Klenk H.P."/>
        </authorList>
    </citation>
    <scope>NUCLEOTIDE SEQUENCE [LARGE SCALE GENOMIC DNA]</scope>
    <source>
        <strain evidence="8">ATCC 35584 / DSM 2162 / JCM 9187 / O7/1</strain>
    </source>
</reference>
<comment type="catalytic activity">
    <reaction evidence="5 6">
        <text>2-deoxy-D-ribose 5-phosphate = D-glyceraldehyde 3-phosphate + acetaldehyde</text>
        <dbReference type="Rhea" id="RHEA:12821"/>
        <dbReference type="ChEBI" id="CHEBI:15343"/>
        <dbReference type="ChEBI" id="CHEBI:59776"/>
        <dbReference type="ChEBI" id="CHEBI:62877"/>
        <dbReference type="EC" id="4.1.2.4"/>
    </reaction>
</comment>
<evidence type="ECO:0000256" key="3">
    <source>
        <dbReference type="ARBA" id="ARBA00023239"/>
    </source>
</evidence>
<evidence type="ECO:0000313" key="7">
    <source>
        <dbReference type="EMBL" id="ADV64990.1"/>
    </source>
</evidence>
<dbReference type="KEGG" id="dmu:Desmu_0683"/>
<protein>
    <recommendedName>
        <fullName evidence="6">Deoxyribose-phosphate aldolase</fullName>
        <shortName evidence="6">DERA</shortName>
        <ecNumber evidence="6">4.1.2.4</ecNumber>
    </recommendedName>
    <alternativeName>
        <fullName evidence="6">2-deoxy-D-ribose 5-phosphate aldolase</fullName>
    </alternativeName>
    <alternativeName>
        <fullName evidence="6">Phosphodeoxyriboaldolase</fullName>
        <shortName evidence="6">Deoxyriboaldolase</shortName>
    </alternativeName>
</protein>
<evidence type="ECO:0000256" key="4">
    <source>
        <dbReference type="ARBA" id="ARBA00023270"/>
    </source>
</evidence>
<dbReference type="HOGENOM" id="CLU_053595_0_2_2"/>
<dbReference type="Proteomes" id="UP000001068">
    <property type="component" value="Chromosome"/>
</dbReference>
<dbReference type="UniPathway" id="UPA00002">
    <property type="reaction ID" value="UER00468"/>
</dbReference>
<comment type="similarity">
    <text evidence="1 6">Belongs to the DeoC/FbaB aldolase family. DeoC type 1 subfamily.</text>
</comment>
<dbReference type="InterPro" id="IPR002915">
    <property type="entry name" value="DeoC/FbaB/LacD_aldolase"/>
</dbReference>
<dbReference type="eggNOG" id="arCOG04320">
    <property type="taxonomic scope" value="Archaea"/>
</dbReference>
<dbReference type="PANTHER" id="PTHR10889:SF1">
    <property type="entry name" value="DEOXYRIBOSE-PHOSPHATE ALDOLASE"/>
    <property type="match status" value="1"/>
</dbReference>
<keyword evidence="8" id="KW-1185">Reference proteome</keyword>
<reference evidence="8" key="1">
    <citation type="submission" date="2010-11" db="EMBL/GenBank/DDBJ databases">
        <title>The complete genome of Desulfurococcus mucosus DSM 2162.</title>
        <authorList>
            <consortium name="US DOE Joint Genome Institute (JGI-PGF)"/>
            <person name="Lucas S."/>
            <person name="Copeland A."/>
            <person name="Lapidus A."/>
            <person name="Bruce D."/>
            <person name="Goodwin L."/>
            <person name="Pitluck S."/>
            <person name="Kyrpides N."/>
            <person name="Mavromatis K."/>
            <person name="Pagani I."/>
            <person name="Ivanova N."/>
            <person name="Ovchinnikova G."/>
            <person name="Chertkov O."/>
            <person name="Held B."/>
            <person name="Brettin T."/>
            <person name="Detter J.C."/>
            <person name="Tapia R."/>
            <person name="Han C."/>
            <person name="Land M."/>
            <person name="Hauser L."/>
            <person name="Markowitz V."/>
            <person name="Cheng J.-F."/>
            <person name="Hugenholtz P."/>
            <person name="Woyke T."/>
            <person name="Wu D."/>
            <person name="Wirth R."/>
            <person name="Bilek Y."/>
            <person name="Hader T."/>
            <person name="Klenk H.-P."/>
            <person name="Eisen J.A."/>
        </authorList>
    </citation>
    <scope>NUCLEOTIDE SEQUENCE [LARGE SCALE GENOMIC DNA]</scope>
    <source>
        <strain evidence="8">ATCC 35584 / DSM 2162 / JCM 9187 / O7/1</strain>
    </source>
</reference>
<keyword evidence="3 6" id="KW-0456">Lyase</keyword>
<dbReference type="SMART" id="SM01133">
    <property type="entry name" value="DeoC"/>
    <property type="match status" value="1"/>
</dbReference>
<accession>E8R914</accession>
<evidence type="ECO:0000256" key="5">
    <source>
        <dbReference type="ARBA" id="ARBA00048791"/>
    </source>
</evidence>
<evidence type="ECO:0000256" key="6">
    <source>
        <dbReference type="HAMAP-Rule" id="MF_00114"/>
    </source>
</evidence>